<dbReference type="EMBL" id="CP031078">
    <property type="protein sequence ID" value="AYF01290.1"/>
    <property type="molecule type" value="Genomic_DNA"/>
</dbReference>
<dbReference type="RefSeq" id="WP_191569326.1">
    <property type="nucleotide sequence ID" value="NZ_CAJGAB010000011.1"/>
</dbReference>
<dbReference type="Proteomes" id="UP000272010">
    <property type="component" value="Chromosome"/>
</dbReference>
<proteinExistence type="predicted"/>
<organism evidence="1 2">
    <name type="scientific">Paracoccus yeei</name>
    <dbReference type="NCBI Taxonomy" id="147645"/>
    <lineage>
        <taxon>Bacteria</taxon>
        <taxon>Pseudomonadati</taxon>
        <taxon>Pseudomonadota</taxon>
        <taxon>Alphaproteobacteria</taxon>
        <taxon>Rhodobacterales</taxon>
        <taxon>Paracoccaceae</taxon>
        <taxon>Paracoccus</taxon>
    </lineage>
</organism>
<protein>
    <submittedName>
        <fullName evidence="1">Uncharacterized protein</fullName>
    </submittedName>
</protein>
<accession>A0A386UME1</accession>
<name>A0A386UME1_9RHOB</name>
<gene>
    <name evidence="1" type="ORF">PY32053_01663</name>
</gene>
<reference evidence="2" key="1">
    <citation type="submission" date="2018-07" db="EMBL/GenBank/DDBJ databases">
        <title>Genome Structure of the Opportunistic Pathogen Paracoccus yeei (Alphaproteobacteria) and Identification of Putative Virulence Factors.</title>
        <authorList>
            <person name="Lasek R."/>
            <person name="Szuplewska M."/>
            <person name="Mitura M."/>
            <person name="Decewicz P."/>
            <person name="Chmielowska C."/>
            <person name="Pawlot A."/>
            <person name="Sentkowska D."/>
            <person name="Czarnecki J."/>
            <person name="Bartosik D."/>
        </authorList>
    </citation>
    <scope>NUCLEOTIDE SEQUENCE [LARGE SCALE GENOMIC DNA]</scope>
    <source>
        <strain evidence="2">CCUG 32053</strain>
    </source>
</reference>
<dbReference type="AlphaFoldDB" id="A0A386UME1"/>
<evidence type="ECO:0000313" key="1">
    <source>
        <dbReference type="EMBL" id="AYF01290.1"/>
    </source>
</evidence>
<evidence type="ECO:0000313" key="2">
    <source>
        <dbReference type="Proteomes" id="UP000272010"/>
    </source>
</evidence>
<sequence length="50" mass="6094">MRVWWRIAQRYFAARHRRALRLSGGRALAADRFKSQSEKFFNKIKEARKQ</sequence>